<dbReference type="Proteomes" id="UP001150569">
    <property type="component" value="Unassembled WGS sequence"/>
</dbReference>
<dbReference type="InterPro" id="IPR039551">
    <property type="entry name" value="Cho/carn_acyl_trans"/>
</dbReference>
<name>A0A9W7ZX44_9FUNG</name>
<dbReference type="SUPFAM" id="SSF52777">
    <property type="entry name" value="CoA-dependent acyltransferases"/>
    <property type="match status" value="2"/>
</dbReference>
<evidence type="ECO:0000256" key="5">
    <source>
        <dbReference type="SAM" id="MobiDB-lite"/>
    </source>
</evidence>
<feature type="domain" description="Choline/carnitine acyltransferase" evidence="6">
    <location>
        <begin position="21"/>
        <end position="655"/>
    </location>
</feature>
<protein>
    <recommendedName>
        <fullName evidence="6">Choline/carnitine acyltransferase domain-containing protein</fullName>
    </recommendedName>
</protein>
<evidence type="ECO:0000313" key="8">
    <source>
        <dbReference type="Proteomes" id="UP001150569"/>
    </source>
</evidence>
<keyword evidence="3" id="KW-0012">Acyltransferase</keyword>
<dbReference type="PANTHER" id="PTHR22589">
    <property type="entry name" value="CARNITINE O-ACYLTRANSFERASE"/>
    <property type="match status" value="1"/>
</dbReference>
<dbReference type="PANTHER" id="PTHR22589:SF107">
    <property type="entry name" value="CHOLINE_CARNITINE ACYLTRANSFERASE DOMAIN-CONTAINING PROTEIN"/>
    <property type="match status" value="1"/>
</dbReference>
<evidence type="ECO:0000256" key="1">
    <source>
        <dbReference type="ARBA" id="ARBA00005232"/>
    </source>
</evidence>
<gene>
    <name evidence="7" type="ORF">IWQ60_008316</name>
</gene>
<dbReference type="EMBL" id="JANBPT010000612">
    <property type="protein sequence ID" value="KAJ1915816.1"/>
    <property type="molecule type" value="Genomic_DNA"/>
</dbReference>
<accession>A0A9W7ZX44</accession>
<proteinExistence type="inferred from homology"/>
<evidence type="ECO:0000256" key="2">
    <source>
        <dbReference type="ARBA" id="ARBA00022679"/>
    </source>
</evidence>
<feature type="active site" description="Proton acceptor" evidence="4">
    <location>
        <position position="349"/>
    </location>
</feature>
<evidence type="ECO:0000313" key="7">
    <source>
        <dbReference type="EMBL" id="KAJ1915816.1"/>
    </source>
</evidence>
<feature type="region of interest" description="Disordered" evidence="5">
    <location>
        <begin position="115"/>
        <end position="143"/>
    </location>
</feature>
<comment type="caution">
    <text evidence="7">The sequence shown here is derived from an EMBL/GenBank/DDBJ whole genome shotgun (WGS) entry which is preliminary data.</text>
</comment>
<dbReference type="InterPro" id="IPR023213">
    <property type="entry name" value="CAT-like_dom_sf"/>
</dbReference>
<dbReference type="GO" id="GO:0016746">
    <property type="term" value="F:acyltransferase activity"/>
    <property type="evidence" value="ECO:0007669"/>
    <property type="project" value="UniProtKB-KW"/>
</dbReference>
<keyword evidence="8" id="KW-1185">Reference proteome</keyword>
<sequence>MPTDLPAREATRTFQSRLPRLPVPDLALTAERYLESLKPLLNAKDLARNQRLVADFIKPQGEGEVLQRLLLDYARTQSTSWLDTWWLECAYLAWREPVVINSNYYIVARDDPRQPPFQPPGRLLGPRPSGPVNPSTGAPKGTFTPFQIRRTAHIIHEMVNYMEGLEQGDIPVDKTRQGPQCMSQYYAYFGTCRVPAPGCDRVRRTPTDAVRHIVVLTKDQVYEVPVYARGPDRVRLTKGDLEEQIWQVVHLAETSPLDAPVPVLTADHRDAWAENYAYLKQLNRTNAESLDKIETALFAVSLDDYSTGDDYSRNVANMMAGRDGHNRWFDKTSTIIIESSGRAGWNGEHTPCDALIPCFAYDYALNIPTRWPEPFMTSSVPRDGPRHLHFYTDDRVHAMIRSAQACVSAIVKDSHPVAYQFTGYGTDFIKRVARLAPDAYVQMAIQLAYYRLHGGQYTPTYETGGTRKFLHGRTETIRVLTTEVVEFLRAMGTGGGGVKEGSNGDQPKPSAIKAVDKYRRLQKAVGRHVELSILAADGQGVDRHLLGLKLAHHRLRPQSAPSHTNHLPASAATTTATMPLHPIFTDPAYTDSSTWRLSTSSIHEGYNFVASGFGAVVPDGGYGMNYMKEPGQIKFGLEAKKSGPADVVGLSKALEQAFLDMGELCQDESVKEAQRATTKAKL</sequence>
<dbReference type="InterPro" id="IPR042231">
    <property type="entry name" value="Cho/carn_acyl_trans_2"/>
</dbReference>
<dbReference type="Gene3D" id="3.30.559.10">
    <property type="entry name" value="Chloramphenicol acetyltransferase-like domain"/>
    <property type="match status" value="1"/>
</dbReference>
<keyword evidence="2" id="KW-0808">Transferase</keyword>
<reference evidence="7" key="1">
    <citation type="submission" date="2022-07" db="EMBL/GenBank/DDBJ databases">
        <title>Phylogenomic reconstructions and comparative analyses of Kickxellomycotina fungi.</title>
        <authorList>
            <person name="Reynolds N.K."/>
            <person name="Stajich J.E."/>
            <person name="Barry K."/>
            <person name="Grigoriev I.V."/>
            <person name="Crous P."/>
            <person name="Smith M.E."/>
        </authorList>
    </citation>
    <scope>NUCLEOTIDE SEQUENCE</scope>
    <source>
        <strain evidence="7">RSA 861</strain>
    </source>
</reference>
<evidence type="ECO:0000256" key="4">
    <source>
        <dbReference type="PIRSR" id="PIRSR600542-1"/>
    </source>
</evidence>
<dbReference type="Pfam" id="PF00755">
    <property type="entry name" value="Carn_acyltransf"/>
    <property type="match status" value="1"/>
</dbReference>
<dbReference type="Gene3D" id="3.30.559.70">
    <property type="entry name" value="Choline/Carnitine o-acyltransferase, domain 2"/>
    <property type="match status" value="1"/>
</dbReference>
<dbReference type="InterPro" id="IPR000542">
    <property type="entry name" value="Carn_acyl_trans"/>
</dbReference>
<dbReference type="OrthoDB" id="240216at2759"/>
<evidence type="ECO:0000259" key="6">
    <source>
        <dbReference type="Pfam" id="PF00755"/>
    </source>
</evidence>
<organism evidence="7 8">
    <name type="scientific">Tieghemiomyces parasiticus</name>
    <dbReference type="NCBI Taxonomy" id="78921"/>
    <lineage>
        <taxon>Eukaryota</taxon>
        <taxon>Fungi</taxon>
        <taxon>Fungi incertae sedis</taxon>
        <taxon>Zoopagomycota</taxon>
        <taxon>Kickxellomycotina</taxon>
        <taxon>Dimargaritomycetes</taxon>
        <taxon>Dimargaritales</taxon>
        <taxon>Dimargaritaceae</taxon>
        <taxon>Tieghemiomyces</taxon>
    </lineage>
</organism>
<comment type="similarity">
    <text evidence="1">Belongs to the carnitine/choline acetyltransferase family.</text>
</comment>
<dbReference type="AlphaFoldDB" id="A0A9W7ZX44"/>
<evidence type="ECO:0000256" key="3">
    <source>
        <dbReference type="ARBA" id="ARBA00023315"/>
    </source>
</evidence>